<dbReference type="CDD" id="cd04301">
    <property type="entry name" value="NAT_SF"/>
    <property type="match status" value="1"/>
</dbReference>
<proteinExistence type="predicted"/>
<evidence type="ECO:0000259" key="1">
    <source>
        <dbReference type="PROSITE" id="PS51186"/>
    </source>
</evidence>
<feature type="domain" description="N-acetyltransferase" evidence="1">
    <location>
        <begin position="2"/>
        <end position="157"/>
    </location>
</feature>
<dbReference type="GO" id="GO:0016747">
    <property type="term" value="F:acyltransferase activity, transferring groups other than amino-acyl groups"/>
    <property type="evidence" value="ECO:0007669"/>
    <property type="project" value="InterPro"/>
</dbReference>
<dbReference type="PANTHER" id="PTHR43415">
    <property type="entry name" value="SPERMIDINE N(1)-ACETYLTRANSFERASE"/>
    <property type="match status" value="1"/>
</dbReference>
<reference evidence="2 3" key="1">
    <citation type="submission" date="2015-10" db="EMBL/GenBank/DDBJ databases">
        <title>Erysipelothrix larvae sp. LV19 isolated from the larval gut of the rhinoceros beetle, Trypoxylus dichotomus.</title>
        <authorList>
            <person name="Lim S."/>
            <person name="Kim B.-C."/>
        </authorList>
    </citation>
    <scope>NUCLEOTIDE SEQUENCE [LARGE SCALE GENOMIC DNA]</scope>
    <source>
        <strain evidence="2 3">LV19</strain>
    </source>
</reference>
<dbReference type="AlphaFoldDB" id="A0A0X8H0H0"/>
<dbReference type="PROSITE" id="PS51186">
    <property type="entry name" value="GNAT"/>
    <property type="match status" value="1"/>
</dbReference>
<dbReference type="Proteomes" id="UP000063781">
    <property type="component" value="Chromosome"/>
</dbReference>
<sequence length="169" mass="20399">MLKYEKFTEKHIPLYYEWRNDPEVAKYDQSGFLRPMSYEEVEVWSQRMISGPTFMVYEDDKAIGTCAFMNLDERNRHAELAIVIGDRSYWNKGYGKQIMKQLMDWGFEGLNLERLYLHVFDFNIRAIKLYESLGFRHEGTLRNMLYRSGTYHNVLAYGYLRSEYREEHK</sequence>
<evidence type="ECO:0000313" key="3">
    <source>
        <dbReference type="Proteomes" id="UP000063781"/>
    </source>
</evidence>
<dbReference type="Pfam" id="PF13302">
    <property type="entry name" value="Acetyltransf_3"/>
    <property type="match status" value="1"/>
</dbReference>
<dbReference type="SUPFAM" id="SSF55729">
    <property type="entry name" value="Acyl-CoA N-acyltransferases (Nat)"/>
    <property type="match status" value="1"/>
</dbReference>
<name>A0A0X8H0H0_9FIRM</name>
<dbReference type="KEGG" id="erl:AOC36_07000"/>
<gene>
    <name evidence="2" type="ORF">AOC36_07000</name>
</gene>
<dbReference type="Gene3D" id="3.40.630.30">
    <property type="match status" value="1"/>
</dbReference>
<keyword evidence="2" id="KW-0808">Transferase</keyword>
<evidence type="ECO:0000313" key="2">
    <source>
        <dbReference type="EMBL" id="AMC93739.1"/>
    </source>
</evidence>
<protein>
    <submittedName>
        <fullName evidence="2">Diamine acetyltransferase</fullName>
    </submittedName>
</protein>
<dbReference type="InterPro" id="IPR000182">
    <property type="entry name" value="GNAT_dom"/>
</dbReference>
<dbReference type="EMBL" id="CP013213">
    <property type="protein sequence ID" value="AMC93739.1"/>
    <property type="molecule type" value="Genomic_DNA"/>
</dbReference>
<dbReference type="RefSeq" id="WP_067632801.1">
    <property type="nucleotide sequence ID" value="NZ_CP013213.1"/>
</dbReference>
<dbReference type="InterPro" id="IPR016181">
    <property type="entry name" value="Acyl_CoA_acyltransferase"/>
</dbReference>
<keyword evidence="3" id="KW-1185">Reference proteome</keyword>
<organism evidence="2 3">
    <name type="scientific">Erysipelothrix larvae</name>
    <dbReference type="NCBI Taxonomy" id="1514105"/>
    <lineage>
        <taxon>Bacteria</taxon>
        <taxon>Bacillati</taxon>
        <taxon>Bacillota</taxon>
        <taxon>Erysipelotrichia</taxon>
        <taxon>Erysipelotrichales</taxon>
        <taxon>Erysipelotrichaceae</taxon>
        <taxon>Erysipelothrix</taxon>
    </lineage>
</organism>
<dbReference type="OrthoDB" id="9795206at2"/>
<accession>A0A0X8H0H0</accession>
<dbReference type="PANTHER" id="PTHR43415:SF3">
    <property type="entry name" value="GNAT-FAMILY ACETYLTRANSFERASE"/>
    <property type="match status" value="1"/>
</dbReference>
<dbReference type="STRING" id="1514105.AOC36_07000"/>